<dbReference type="RefSeq" id="WP_152231621.1">
    <property type="nucleotide sequence ID" value="NZ_BAAAOT010000009.1"/>
</dbReference>
<comment type="caution">
    <text evidence="1">The sequence shown here is derived from an EMBL/GenBank/DDBJ whole genome shotgun (WGS) entry which is preliminary data.</text>
</comment>
<dbReference type="OrthoDB" id="270332at2"/>
<dbReference type="EMBL" id="WHPD01002092">
    <property type="protein sequence ID" value="MPV88941.1"/>
    <property type="molecule type" value="Genomic_DNA"/>
</dbReference>
<proteinExistence type="predicted"/>
<sequence length="128" mass="13822">MSDHTFLDSDMHEAFDPVLDETLADPVTGLDVVVDGFDGPATLVLLVPTEFDHPDAEEVELVDEETKRVRGGEDLWGPLVPAAHAVLGGDDTSGGFDDAFETDEDIDVAVAYTAEEVDDEDDDEEDGR</sequence>
<reference evidence="1 2" key="1">
    <citation type="submission" date="2019-10" db="EMBL/GenBank/DDBJ databases">
        <title>Georgenia wutianyii sp. nov. and Georgenia yuyongxinii sp. nov. isolated from plateau pika (Ochotona curzoniae) in the Qinghai-Tibet plateau of China.</title>
        <authorList>
            <person name="Tian Z."/>
        </authorList>
    </citation>
    <scope>NUCLEOTIDE SEQUENCE [LARGE SCALE GENOMIC DNA]</scope>
    <source>
        <strain evidence="1 2">JCM 15130</strain>
    </source>
</reference>
<evidence type="ECO:0000313" key="1">
    <source>
        <dbReference type="EMBL" id="MPV88941.1"/>
    </source>
</evidence>
<evidence type="ECO:0000313" key="2">
    <source>
        <dbReference type="Proteomes" id="UP000429644"/>
    </source>
</evidence>
<gene>
    <name evidence="1" type="ORF">GB882_09700</name>
</gene>
<dbReference type="AlphaFoldDB" id="A0A7J9UWD4"/>
<name>A0A7J9UWD4_9MICO</name>
<accession>A0A7J9UWD4</accession>
<dbReference type="Proteomes" id="UP000429644">
    <property type="component" value="Unassembled WGS sequence"/>
</dbReference>
<keyword evidence="2" id="KW-1185">Reference proteome</keyword>
<protein>
    <submittedName>
        <fullName evidence="1">Uncharacterized protein</fullName>
    </submittedName>
</protein>
<organism evidence="1 2">
    <name type="scientific">Georgenia ruanii</name>
    <dbReference type="NCBI Taxonomy" id="348442"/>
    <lineage>
        <taxon>Bacteria</taxon>
        <taxon>Bacillati</taxon>
        <taxon>Actinomycetota</taxon>
        <taxon>Actinomycetes</taxon>
        <taxon>Micrococcales</taxon>
        <taxon>Bogoriellaceae</taxon>
        <taxon>Georgenia</taxon>
    </lineage>
</organism>